<feature type="transmembrane region" description="Helical" evidence="1">
    <location>
        <begin position="70"/>
        <end position="92"/>
    </location>
</feature>
<evidence type="ECO:0000256" key="1">
    <source>
        <dbReference type="SAM" id="Phobius"/>
    </source>
</evidence>
<protein>
    <submittedName>
        <fullName evidence="2">Uncharacterized protein</fullName>
    </submittedName>
</protein>
<feature type="transmembrane region" description="Helical" evidence="1">
    <location>
        <begin position="98"/>
        <end position="122"/>
    </location>
</feature>
<comment type="caution">
    <text evidence="2">The sequence shown here is derived from an EMBL/GenBank/DDBJ whole genome shotgun (WGS) entry which is preliminary data.</text>
</comment>
<evidence type="ECO:0000313" key="3">
    <source>
        <dbReference type="Proteomes" id="UP000179266"/>
    </source>
</evidence>
<feature type="transmembrane region" description="Helical" evidence="1">
    <location>
        <begin position="36"/>
        <end position="58"/>
    </location>
</feature>
<feature type="transmembrane region" description="Helical" evidence="1">
    <location>
        <begin position="134"/>
        <end position="153"/>
    </location>
</feature>
<keyword evidence="1" id="KW-0812">Transmembrane</keyword>
<evidence type="ECO:0000313" key="2">
    <source>
        <dbReference type="EMBL" id="OGL45276.1"/>
    </source>
</evidence>
<keyword evidence="1" id="KW-1133">Transmembrane helix</keyword>
<keyword evidence="1" id="KW-0472">Membrane</keyword>
<dbReference type="Proteomes" id="UP000179266">
    <property type="component" value="Unassembled WGS sequence"/>
</dbReference>
<gene>
    <name evidence="2" type="ORF">A2161_01490</name>
</gene>
<feature type="transmembrane region" description="Helical" evidence="1">
    <location>
        <begin position="7"/>
        <end position="24"/>
    </location>
</feature>
<dbReference type="EMBL" id="MGDD01000185">
    <property type="protein sequence ID" value="OGL45276.1"/>
    <property type="molecule type" value="Genomic_DNA"/>
</dbReference>
<accession>A0A1F7RUN1</accession>
<feature type="transmembrane region" description="Helical" evidence="1">
    <location>
        <begin position="179"/>
        <end position="197"/>
    </location>
</feature>
<sequence>MFWKQQLPLMFCFIFGVFALVAYFSPVLDDLNHEYIVNWNLIIFGFSMALGIYSLLSSHFRKVFRQSKGWVYNLVALIGYFAMVFLGFAFGISESSTFQYLFLTIQVPVQATMFSILAFYIASASFRAFRARTLEATLLLLAAIIVMLGQVPLGSQNIPFITELKNWIMNVPNLAAKRGIWIGVGLGIISTALKIILGIERTYLGGAGSSK</sequence>
<reference evidence="2 3" key="1">
    <citation type="journal article" date="2016" name="Nat. Commun.">
        <title>Thousands of microbial genomes shed light on interconnected biogeochemical processes in an aquifer system.</title>
        <authorList>
            <person name="Anantharaman K."/>
            <person name="Brown C.T."/>
            <person name="Hug L.A."/>
            <person name="Sharon I."/>
            <person name="Castelle C.J."/>
            <person name="Probst A.J."/>
            <person name="Thomas B.C."/>
            <person name="Singh A."/>
            <person name="Wilkins M.J."/>
            <person name="Karaoz U."/>
            <person name="Brodie E.L."/>
            <person name="Williams K.H."/>
            <person name="Hubbard S.S."/>
            <person name="Banfield J.F."/>
        </authorList>
    </citation>
    <scope>NUCLEOTIDE SEQUENCE [LARGE SCALE GENOMIC DNA]</scope>
</reference>
<dbReference type="AlphaFoldDB" id="A0A1F7RUN1"/>
<organism evidence="2 3">
    <name type="scientific">Candidatus Schekmanbacteria bacterium RBG_13_48_7</name>
    <dbReference type="NCBI Taxonomy" id="1817878"/>
    <lineage>
        <taxon>Bacteria</taxon>
        <taxon>Candidatus Schekmaniibacteriota</taxon>
    </lineage>
</organism>
<proteinExistence type="predicted"/>
<name>A0A1F7RUN1_9BACT</name>